<organism evidence="2 3">
    <name type="scientific">Bartonella pachyuromydis</name>
    <dbReference type="NCBI Taxonomy" id="931097"/>
    <lineage>
        <taxon>Bacteria</taxon>
        <taxon>Pseudomonadati</taxon>
        <taxon>Pseudomonadota</taxon>
        <taxon>Alphaproteobacteria</taxon>
        <taxon>Hyphomicrobiales</taxon>
        <taxon>Bartonellaceae</taxon>
        <taxon>Bartonella</taxon>
    </lineage>
</organism>
<keyword evidence="1" id="KW-0472">Membrane</keyword>
<keyword evidence="1" id="KW-1133">Transmembrane helix</keyword>
<evidence type="ECO:0000313" key="2">
    <source>
        <dbReference type="EMBL" id="GAA4667177.1"/>
    </source>
</evidence>
<keyword evidence="3" id="KW-1185">Reference proteome</keyword>
<name>A0ABP8VNZ2_9HYPH</name>
<evidence type="ECO:0000256" key="1">
    <source>
        <dbReference type="SAM" id="Phobius"/>
    </source>
</evidence>
<evidence type="ECO:0000313" key="3">
    <source>
        <dbReference type="Proteomes" id="UP001501699"/>
    </source>
</evidence>
<keyword evidence="1" id="KW-0812">Transmembrane</keyword>
<comment type="caution">
    <text evidence="2">The sequence shown here is derived from an EMBL/GenBank/DDBJ whole genome shotgun (WGS) entry which is preliminary data.</text>
</comment>
<gene>
    <name evidence="2" type="ORF">GCM10023262_15660</name>
</gene>
<accession>A0ABP8VNZ2</accession>
<sequence>METLDVSLCWSEASSALGSEDACSTSFSIGLIGSIVFSGFVVVLISIKGFAAFARLSQA</sequence>
<proteinExistence type="predicted"/>
<dbReference type="Proteomes" id="UP001501699">
    <property type="component" value="Unassembled WGS sequence"/>
</dbReference>
<reference evidence="3" key="1">
    <citation type="journal article" date="2019" name="Int. J. Syst. Evol. Microbiol.">
        <title>The Global Catalogue of Microorganisms (GCM) 10K type strain sequencing project: providing services to taxonomists for standard genome sequencing and annotation.</title>
        <authorList>
            <consortium name="The Broad Institute Genomics Platform"/>
            <consortium name="The Broad Institute Genome Sequencing Center for Infectious Disease"/>
            <person name="Wu L."/>
            <person name="Ma J."/>
        </authorList>
    </citation>
    <scope>NUCLEOTIDE SEQUENCE [LARGE SCALE GENOMIC DNA]</scope>
    <source>
        <strain evidence="3">JCM 17714</strain>
    </source>
</reference>
<feature type="transmembrane region" description="Helical" evidence="1">
    <location>
        <begin position="27"/>
        <end position="47"/>
    </location>
</feature>
<dbReference type="EMBL" id="BAABJA010000019">
    <property type="protein sequence ID" value="GAA4667177.1"/>
    <property type="molecule type" value="Genomic_DNA"/>
</dbReference>
<protein>
    <submittedName>
        <fullName evidence="2">Uncharacterized protein</fullName>
    </submittedName>
</protein>